<evidence type="ECO:0000313" key="2">
    <source>
        <dbReference type="EMBL" id="TCK63325.1"/>
    </source>
</evidence>
<keyword evidence="3" id="KW-1185">Reference proteome</keyword>
<comment type="caution">
    <text evidence="2">The sequence shown here is derived from an EMBL/GenBank/DDBJ whole genome shotgun (WGS) entry which is preliminary data.</text>
</comment>
<keyword evidence="1" id="KW-0812">Transmembrane</keyword>
<gene>
    <name evidence="2" type="ORF">EV690_0211</name>
</gene>
<keyword evidence="1" id="KW-1133">Transmembrane helix</keyword>
<dbReference type="AlphaFoldDB" id="A0A4R1KF66"/>
<proteinExistence type="predicted"/>
<evidence type="ECO:0000256" key="1">
    <source>
        <dbReference type="SAM" id="Phobius"/>
    </source>
</evidence>
<dbReference type="EMBL" id="SMGD01000002">
    <property type="protein sequence ID" value="TCK63325.1"/>
    <property type="molecule type" value="Genomic_DNA"/>
</dbReference>
<sequence>MDNLKSLKALFIHSVMFFFLYFIAINVIELILNHKTQPYSLNSSFLGSLIFFLLETYKTRRIKN</sequence>
<dbReference type="Proteomes" id="UP000295565">
    <property type="component" value="Unassembled WGS sequence"/>
</dbReference>
<organism evidence="2 3">
    <name type="scientific">Celerinatantimonas diazotrophica</name>
    <dbReference type="NCBI Taxonomy" id="412034"/>
    <lineage>
        <taxon>Bacteria</taxon>
        <taxon>Pseudomonadati</taxon>
        <taxon>Pseudomonadota</taxon>
        <taxon>Gammaproteobacteria</taxon>
        <taxon>Celerinatantimonadaceae</taxon>
        <taxon>Celerinatantimonas</taxon>
    </lineage>
</organism>
<evidence type="ECO:0000313" key="3">
    <source>
        <dbReference type="Proteomes" id="UP000295565"/>
    </source>
</evidence>
<protein>
    <submittedName>
        <fullName evidence="2">Uncharacterized protein</fullName>
    </submittedName>
</protein>
<reference evidence="2 3" key="1">
    <citation type="submission" date="2019-03" db="EMBL/GenBank/DDBJ databases">
        <title>Genomic Encyclopedia of Type Strains, Phase IV (KMG-IV): sequencing the most valuable type-strain genomes for metagenomic binning, comparative biology and taxonomic classification.</title>
        <authorList>
            <person name="Goeker M."/>
        </authorList>
    </citation>
    <scope>NUCLEOTIDE SEQUENCE [LARGE SCALE GENOMIC DNA]</scope>
    <source>
        <strain evidence="2 3">DSM 18577</strain>
    </source>
</reference>
<keyword evidence="1" id="KW-0472">Membrane</keyword>
<name>A0A4R1KF66_9GAMM</name>
<accession>A0A4R1KF66</accession>
<feature type="transmembrane region" description="Helical" evidence="1">
    <location>
        <begin position="9"/>
        <end position="32"/>
    </location>
</feature>